<evidence type="ECO:0000313" key="2">
    <source>
        <dbReference type="EMBL" id="PTB81140.1"/>
    </source>
</evidence>
<accession>A0A2T4CHW6</accession>
<name>A0A2T4CHW6_TRILO</name>
<reference evidence="2 3" key="1">
    <citation type="submission" date="2016-07" db="EMBL/GenBank/DDBJ databases">
        <title>Multiple horizontal gene transfer events from other fungi enriched the ability of initially mycotrophic Trichoderma (Ascomycota) to feed on dead plant biomass.</title>
        <authorList>
            <consortium name="DOE Joint Genome Institute"/>
            <person name="Aerts A."/>
            <person name="Atanasova L."/>
            <person name="Chenthamara K."/>
            <person name="Zhang J."/>
            <person name="Grujic M."/>
            <person name="Henrissat B."/>
            <person name="Kuo A."/>
            <person name="Salamov A."/>
            <person name="Lipzen A."/>
            <person name="Labutti K."/>
            <person name="Barry K."/>
            <person name="Miao Y."/>
            <person name="Rahimi M.J."/>
            <person name="Shen Q."/>
            <person name="Grigoriev I.V."/>
            <person name="Kubicek C.P."/>
            <person name="Druzhinina I.S."/>
        </authorList>
    </citation>
    <scope>NUCLEOTIDE SEQUENCE [LARGE SCALE GENOMIC DNA]</scope>
    <source>
        <strain evidence="2 3">ATCC 18648</strain>
    </source>
</reference>
<evidence type="ECO:0000256" key="1">
    <source>
        <dbReference type="SAM" id="MobiDB-lite"/>
    </source>
</evidence>
<dbReference type="EMBL" id="KZ679126">
    <property type="protein sequence ID" value="PTB81140.1"/>
    <property type="molecule type" value="Genomic_DNA"/>
</dbReference>
<feature type="compositionally biased region" description="Pro residues" evidence="1">
    <location>
        <begin position="134"/>
        <end position="147"/>
    </location>
</feature>
<organism evidence="2 3">
    <name type="scientific">Trichoderma longibrachiatum ATCC 18648</name>
    <dbReference type="NCBI Taxonomy" id="983965"/>
    <lineage>
        <taxon>Eukaryota</taxon>
        <taxon>Fungi</taxon>
        <taxon>Dikarya</taxon>
        <taxon>Ascomycota</taxon>
        <taxon>Pezizomycotina</taxon>
        <taxon>Sordariomycetes</taxon>
        <taxon>Hypocreomycetidae</taxon>
        <taxon>Hypocreales</taxon>
        <taxon>Hypocreaceae</taxon>
        <taxon>Trichoderma</taxon>
    </lineage>
</organism>
<sequence>MFPANHRRGRLRQCWERISGCLGLKYGRSRLFFCGEKIKDKERERERDGGGKRGNIEREKTTLNPCRHSISTQMHASDRSVPCCCNALFSSVCATCSIRSPALTRSFLKCINELMNHHRSMIQSLNPSIDDPSRPGPSPPPAAGKTL</sequence>
<dbReference type="AlphaFoldDB" id="A0A2T4CHW6"/>
<keyword evidence="3" id="KW-1185">Reference proteome</keyword>
<protein>
    <submittedName>
        <fullName evidence="2">Uncharacterized protein</fullName>
    </submittedName>
</protein>
<proteinExistence type="predicted"/>
<feature type="region of interest" description="Disordered" evidence="1">
    <location>
        <begin position="124"/>
        <end position="147"/>
    </location>
</feature>
<evidence type="ECO:0000313" key="3">
    <source>
        <dbReference type="Proteomes" id="UP000240760"/>
    </source>
</evidence>
<dbReference type="Proteomes" id="UP000240760">
    <property type="component" value="Unassembled WGS sequence"/>
</dbReference>
<gene>
    <name evidence="2" type="ORF">M440DRAFT_1008695</name>
</gene>